<evidence type="ECO:0000313" key="4">
    <source>
        <dbReference type="Proteomes" id="UP000297299"/>
    </source>
</evidence>
<evidence type="ECO:0000256" key="1">
    <source>
        <dbReference type="SAM" id="Phobius"/>
    </source>
</evidence>
<dbReference type="Pfam" id="PF20150">
    <property type="entry name" value="2EXR"/>
    <property type="match status" value="1"/>
</dbReference>
<keyword evidence="4" id="KW-1185">Reference proteome</keyword>
<dbReference type="PANTHER" id="PTHR35910">
    <property type="entry name" value="2EXR DOMAIN-CONTAINING PROTEIN"/>
    <property type="match status" value="1"/>
</dbReference>
<proteinExistence type="predicted"/>
<keyword evidence="1" id="KW-0812">Transmembrane</keyword>
<reference evidence="3 4" key="1">
    <citation type="submission" date="2017-11" db="EMBL/GenBank/DDBJ databases">
        <title>Comparative genomics of Botrytis spp.</title>
        <authorList>
            <person name="Valero-Jimenez C.A."/>
            <person name="Tapia P."/>
            <person name="Veloso J."/>
            <person name="Silva-Moreno E."/>
            <person name="Staats M."/>
            <person name="Valdes J.H."/>
            <person name="Van Kan J.A.L."/>
        </authorList>
    </citation>
    <scope>NUCLEOTIDE SEQUENCE [LARGE SCALE GENOMIC DNA]</scope>
    <source>
        <strain evidence="3 4">MUCL2830</strain>
    </source>
</reference>
<sequence>MVQYSGIPGAYSSQKQISFFKILLLMLGSMIGSFFRNFKPSLPLTSPEEMTQVAMPTKELSFTCFSRLPLELRNKIWRTAFKGRTVTLHVHSFNQSIHGRSVIPREMKITLDFVQAHMPITLRVNQESRKETLFRYKDLIQNPALFRDPLYFNPDLDTMALEVYYPTRPGKDRSWVRQSGARNHQKISLDLRDLAECAPSILKMVKSLYLPMIMLEETPAPTHKSIFPTCWNGVVQFHALEFVAITEIESDFQYGVPVAYERSAARLFQSSFEREKSRFPDCHIPRLNMFPQDDDNKKETGSNDYFQFGGDARFEDDVVGGSWTLWFQEPENYLKVNDSKERHDGGFFQQSIQTIDASETKQKSQNHTGRTFGEMNDGVTVASEFNKSRWSIEN</sequence>
<keyword evidence="1" id="KW-0472">Membrane</keyword>
<accession>A0A4Y8CK62</accession>
<dbReference type="Proteomes" id="UP000297299">
    <property type="component" value="Unassembled WGS sequence"/>
</dbReference>
<name>A0A4Y8CK62_9HELO</name>
<evidence type="ECO:0000313" key="3">
    <source>
        <dbReference type="EMBL" id="TEY33702.1"/>
    </source>
</evidence>
<dbReference type="InterPro" id="IPR045518">
    <property type="entry name" value="2EXR"/>
</dbReference>
<organism evidence="3 4">
    <name type="scientific">Botryotinia calthae</name>
    <dbReference type="NCBI Taxonomy" id="38488"/>
    <lineage>
        <taxon>Eukaryota</taxon>
        <taxon>Fungi</taxon>
        <taxon>Dikarya</taxon>
        <taxon>Ascomycota</taxon>
        <taxon>Pezizomycotina</taxon>
        <taxon>Leotiomycetes</taxon>
        <taxon>Helotiales</taxon>
        <taxon>Sclerotiniaceae</taxon>
        <taxon>Botryotinia</taxon>
    </lineage>
</organism>
<gene>
    <name evidence="3" type="ORF">BOTCAL_0667g00050</name>
</gene>
<feature type="domain" description="2EXR" evidence="2">
    <location>
        <begin position="62"/>
        <end position="159"/>
    </location>
</feature>
<dbReference type="OrthoDB" id="3501616at2759"/>
<dbReference type="EMBL" id="PHWZ01000664">
    <property type="protein sequence ID" value="TEY33702.1"/>
    <property type="molecule type" value="Genomic_DNA"/>
</dbReference>
<protein>
    <recommendedName>
        <fullName evidence="2">2EXR domain-containing protein</fullName>
    </recommendedName>
</protein>
<dbReference type="AlphaFoldDB" id="A0A4Y8CK62"/>
<feature type="transmembrane region" description="Helical" evidence="1">
    <location>
        <begin position="17"/>
        <end position="35"/>
    </location>
</feature>
<evidence type="ECO:0000259" key="2">
    <source>
        <dbReference type="Pfam" id="PF20150"/>
    </source>
</evidence>
<keyword evidence="1" id="KW-1133">Transmembrane helix</keyword>
<dbReference type="PANTHER" id="PTHR35910:SF6">
    <property type="entry name" value="2EXR DOMAIN-CONTAINING PROTEIN"/>
    <property type="match status" value="1"/>
</dbReference>
<comment type="caution">
    <text evidence="3">The sequence shown here is derived from an EMBL/GenBank/DDBJ whole genome shotgun (WGS) entry which is preliminary data.</text>
</comment>